<accession>A0A5C1K8K1</accession>
<dbReference type="InterPro" id="IPR057918">
    <property type="entry name" value="PhiKZ_Gp86"/>
</dbReference>
<proteinExistence type="predicted"/>
<evidence type="ECO:0000313" key="2">
    <source>
        <dbReference type="Proteomes" id="UP000322144"/>
    </source>
</evidence>
<evidence type="ECO:0008006" key="3">
    <source>
        <dbReference type="Google" id="ProtNLM"/>
    </source>
</evidence>
<evidence type="ECO:0000313" key="1">
    <source>
        <dbReference type="EMBL" id="QEM41821.1"/>
    </source>
</evidence>
<reference evidence="1 2" key="1">
    <citation type="submission" date="2019-06" db="EMBL/GenBank/DDBJ databases">
        <title>A distant relative of Phikzvirus genus phages from a therapeutic phage collection.</title>
        <authorList>
            <person name="Hejnowicz M.S."/>
            <person name="Dabrowski K."/>
            <person name="Gawor J."/>
            <person name="Weber-Dabrowska B."/>
            <person name="Gromadka R."/>
            <person name="Lobocka M.B."/>
        </authorList>
    </citation>
    <scope>NUCLEOTIDE SEQUENCE [LARGE SCALE GENOMIC DNA]</scope>
</reference>
<dbReference type="Proteomes" id="UP000322144">
    <property type="component" value="Segment"/>
</dbReference>
<dbReference type="KEGG" id="vg:77936842"/>
<dbReference type="EMBL" id="MN103543">
    <property type="protein sequence ID" value="QEM41821.1"/>
    <property type="molecule type" value="Genomic_DNA"/>
</dbReference>
<dbReference type="GeneID" id="77936842"/>
<name>A0A5C1K8K1_9CAUD</name>
<organism evidence="1 2">
    <name type="scientific">Pseudomonas phage vB_PaeM_PS119XW</name>
    <dbReference type="NCBI Taxonomy" id="2601632"/>
    <lineage>
        <taxon>Viruses</taxon>
        <taxon>Duplodnaviria</taxon>
        <taxon>Heunggongvirae</taxon>
        <taxon>Uroviricota</taxon>
        <taxon>Caudoviricetes</taxon>
        <taxon>Chimalliviridae</taxon>
        <taxon>Pawinskivirus</taxon>
        <taxon>Pawinskivirus PS119XW</taxon>
    </lineage>
</organism>
<protein>
    <recommendedName>
        <fullName evidence="3">Virion structural protein</fullName>
    </recommendedName>
</protein>
<dbReference type="RefSeq" id="YP_010660832.1">
    <property type="nucleotide sequence ID" value="NC_070882.1"/>
</dbReference>
<keyword evidence="2" id="KW-1185">Reference proteome</keyword>
<dbReference type="Pfam" id="PF25617">
    <property type="entry name" value="PhiKZ_gp86"/>
    <property type="match status" value="1"/>
</dbReference>
<sequence>MHEYDDVLIEGQRQLGEELEAAPVRGVQLDPNLQEKLHAALEHISTLDDLRSTIRAEGVSSHDITALRGIHSSMEAIGLNVPVLPSLENYNALFTPTRTSLNLKVSNEAIGSAIMATIKEWFHVLVDFIVKTIRWVKSVEMNDEVIQGRIVSINEKIVKLESNWKEMQALNRLGNRNLDRKYYEAAEVVLLDPKLPRSDIGLLAFGVDDDLRRIRNIQQEAQKFGAQLLEQIRQLRQVMDRSRLELGFESHIGPRLQSLAETLKNMDSQSDDPNFYIKHKRVGIRFFEDTKRMLKREPITYKFIYELYGKCADELRKVNRFDLEESVVPLPKLQAVIANVNAGIEALNDMVKVFSRIPLYQYKAGATYANFFIKAHDIVREDFYAHVASDVANAAWDKLIKRFEDIKRELGI</sequence>